<evidence type="ECO:0000256" key="1">
    <source>
        <dbReference type="SAM" id="MobiDB-lite"/>
    </source>
</evidence>
<accession>A0A426Y2K3</accession>
<proteinExistence type="predicted"/>
<evidence type="ECO:0000313" key="3">
    <source>
        <dbReference type="Proteomes" id="UP000287651"/>
    </source>
</evidence>
<feature type="compositionally biased region" description="Basic and acidic residues" evidence="1">
    <location>
        <begin position="194"/>
        <end position="203"/>
    </location>
</feature>
<dbReference type="InterPro" id="IPR008479">
    <property type="entry name" value="DUF760"/>
</dbReference>
<organism evidence="2 3">
    <name type="scientific">Ensete ventricosum</name>
    <name type="common">Abyssinian banana</name>
    <name type="synonym">Musa ensete</name>
    <dbReference type="NCBI Taxonomy" id="4639"/>
    <lineage>
        <taxon>Eukaryota</taxon>
        <taxon>Viridiplantae</taxon>
        <taxon>Streptophyta</taxon>
        <taxon>Embryophyta</taxon>
        <taxon>Tracheophyta</taxon>
        <taxon>Spermatophyta</taxon>
        <taxon>Magnoliopsida</taxon>
        <taxon>Liliopsida</taxon>
        <taxon>Zingiberales</taxon>
        <taxon>Musaceae</taxon>
        <taxon>Ensete</taxon>
    </lineage>
</organism>
<dbReference type="AlphaFoldDB" id="A0A426Y2K3"/>
<gene>
    <name evidence="2" type="ORF">B296_00054794</name>
</gene>
<protein>
    <submittedName>
        <fullName evidence="2">Uncharacterized protein</fullName>
    </submittedName>
</protein>
<dbReference type="EMBL" id="AMZH03015512">
    <property type="protein sequence ID" value="RRT45934.1"/>
    <property type="molecule type" value="Genomic_DNA"/>
</dbReference>
<feature type="region of interest" description="Disordered" evidence="1">
    <location>
        <begin position="185"/>
        <end position="251"/>
    </location>
</feature>
<comment type="caution">
    <text evidence="2">The sequence shown here is derived from an EMBL/GenBank/DDBJ whole genome shotgun (WGS) entry which is preliminary data.</text>
</comment>
<evidence type="ECO:0000313" key="2">
    <source>
        <dbReference type="EMBL" id="RRT45934.1"/>
    </source>
</evidence>
<dbReference type="Pfam" id="PF05542">
    <property type="entry name" value="DUF760"/>
    <property type="match status" value="1"/>
</dbReference>
<reference evidence="2 3" key="1">
    <citation type="journal article" date="2014" name="Agronomy (Basel)">
        <title>A Draft Genome Sequence for Ensete ventricosum, the Drought-Tolerant Tree Against Hunger.</title>
        <authorList>
            <person name="Harrison J."/>
            <person name="Moore K.A."/>
            <person name="Paszkiewicz K."/>
            <person name="Jones T."/>
            <person name="Grant M."/>
            <person name="Ambacheew D."/>
            <person name="Muzemil S."/>
            <person name="Studholme D.J."/>
        </authorList>
    </citation>
    <scope>NUCLEOTIDE SEQUENCE [LARGE SCALE GENOMIC DNA]</scope>
</reference>
<dbReference type="PANTHER" id="PTHR33598:SF2">
    <property type="entry name" value="MAR-BINDING FILAMENT-LIKE PROTEIN"/>
    <property type="match status" value="1"/>
</dbReference>
<dbReference type="PANTHER" id="PTHR33598">
    <property type="entry name" value="OS02G0833400 PROTEIN"/>
    <property type="match status" value="1"/>
</dbReference>
<name>A0A426Y2K3_ENSVE</name>
<dbReference type="Proteomes" id="UP000287651">
    <property type="component" value="Unassembled WGS sequence"/>
</dbReference>
<sequence length="251" mass="28046">MPTVAAFLPRALLFPRPRPPPPPPLPPPLPTVVARRQFHHFPFPRLRLTKPRPLVIVASSSSYSSGASFDELDSVGRSDNLSSKESILLNMVQEIEPLDVSLIQKDVPANTVDAMKRTISGMLGLLPSDQFHVLVEALWEPLFKLLISSMKTGYTCVAGTRTTRYRAIPPKIDRRRSISIVGGRLREKKGRRRVKEEKTEKRSPYFPVPSSPARHRCPRVASARTPSPPAGRGRFLSRARRRNVSPPVEKG</sequence>